<dbReference type="FunFam" id="3.40.50.1000:FF:000228">
    <property type="entry name" value="NIF domain protein"/>
    <property type="match status" value="1"/>
</dbReference>
<reference evidence="4" key="1">
    <citation type="journal article" date="2007" name="Plant Cell">
        <title>Dothideomycete-plant interactions illuminated by genome sequencing and EST analysis of the wheat pathogen Stagonospora nodorum.</title>
        <authorList>
            <person name="Hane J.K."/>
            <person name="Lowe R.G."/>
            <person name="Solomon P.S."/>
            <person name="Tan K.C."/>
            <person name="Schoch C.L."/>
            <person name="Spatafora J.W."/>
            <person name="Crous P.W."/>
            <person name="Kodira C."/>
            <person name="Birren B.W."/>
            <person name="Galagan J.E."/>
            <person name="Torriani S.F."/>
            <person name="McDonald B.A."/>
            <person name="Oliver R.P."/>
        </authorList>
    </citation>
    <scope>NUCLEOTIDE SEQUENCE [LARGE SCALE GENOMIC DNA]</scope>
    <source>
        <strain evidence="4">SN15 / ATCC MYA-4574 / FGSC 10173</strain>
    </source>
</reference>
<evidence type="ECO:0000256" key="1">
    <source>
        <dbReference type="SAM" id="MobiDB-lite"/>
    </source>
</evidence>
<dbReference type="Pfam" id="PF03031">
    <property type="entry name" value="NIF"/>
    <property type="match status" value="1"/>
</dbReference>
<name>Q0V388_PHANO</name>
<dbReference type="PANTHER" id="PTHR12210">
    <property type="entry name" value="DULLARD PROTEIN PHOSPHATASE"/>
    <property type="match status" value="1"/>
</dbReference>
<evidence type="ECO:0000313" key="4">
    <source>
        <dbReference type="Proteomes" id="UP000001055"/>
    </source>
</evidence>
<accession>Q0V388</accession>
<dbReference type="PROSITE" id="PS50969">
    <property type="entry name" value="FCP1"/>
    <property type="match status" value="1"/>
</dbReference>
<dbReference type="InterPro" id="IPR036412">
    <property type="entry name" value="HAD-like_sf"/>
</dbReference>
<dbReference type="STRING" id="321614.Q0V388"/>
<feature type="compositionally biased region" description="Low complexity" evidence="1">
    <location>
        <begin position="575"/>
        <end position="612"/>
    </location>
</feature>
<evidence type="ECO:0000259" key="2">
    <source>
        <dbReference type="PROSITE" id="PS50969"/>
    </source>
</evidence>
<proteinExistence type="predicted"/>
<dbReference type="SMART" id="SM00577">
    <property type="entry name" value="CPDc"/>
    <property type="match status" value="1"/>
</dbReference>
<feature type="compositionally biased region" description="Pro residues" evidence="1">
    <location>
        <begin position="107"/>
        <end position="120"/>
    </location>
</feature>
<feature type="region of interest" description="Disordered" evidence="1">
    <location>
        <begin position="1"/>
        <end position="211"/>
    </location>
</feature>
<sequence length="619" mass="68555">MSTVASTRYRPHDSSPVGFSDTNLDKTAVGRRDSISPANALHQAPAADMNEESLNPHALPFRPGGPSNDARLWNRSRNENPPMPPHMPPMPHAPFGHAGAPWQMGFPPGPPPGPPPPPPFFTGNQFPHNDFEAHQHAHSFEQARAHHQPQWPHNYGPPMPHANFPPPPPPHLPYGQPPGFPPQFFSQHFPQQRQPPPPPRQPGYPQPHPAHFQAMQHANWPQGASTEDIQYAFTALIKDLKSKNRGANSCDRAPTQTPKKNKKSKAKAKAAANGDDLQEYGTLHRVDPPGLCTSRIDKIHSPPQSAKALKKGRYGDAKIMLPAPQPTDLYMSQASEEPSLIDPPGHLLVILDLNGTVLYRPNRNSTTTMIARPYLSPFLRYLFQNFKVMVWSSARPANVKALVDKALDKDLKDMMVATWARDTFGLSAANFNQNVQVYKNLRLIWSRDQIQQHHPQYEAGQRFGQHNTVLIDDSALKASAQPHNLLEIPEFEATPEQMEGDVLREVAGYLEVLRQQSDVSKFIRKEPFTGDGRWNYDWPVEAPNGGELKDKVTLKAKRQGGKSQTPKGSTPRIYTPRASTPRASTPRASTPRSSTPKAPVSNVTNSLSSVSLKAAEQAA</sequence>
<organism evidence="3 4">
    <name type="scientific">Phaeosphaeria nodorum (strain SN15 / ATCC MYA-4574 / FGSC 10173)</name>
    <name type="common">Glume blotch fungus</name>
    <name type="synonym">Parastagonospora nodorum</name>
    <dbReference type="NCBI Taxonomy" id="321614"/>
    <lineage>
        <taxon>Eukaryota</taxon>
        <taxon>Fungi</taxon>
        <taxon>Dikarya</taxon>
        <taxon>Ascomycota</taxon>
        <taxon>Pezizomycotina</taxon>
        <taxon>Dothideomycetes</taxon>
        <taxon>Pleosporomycetidae</taxon>
        <taxon>Pleosporales</taxon>
        <taxon>Pleosporineae</taxon>
        <taxon>Phaeosphaeriaceae</taxon>
        <taxon>Parastagonospora</taxon>
    </lineage>
</organism>
<dbReference type="GO" id="GO:0004721">
    <property type="term" value="F:phosphoprotein phosphatase activity"/>
    <property type="evidence" value="ECO:0000318"/>
    <property type="project" value="GO_Central"/>
</dbReference>
<dbReference type="SUPFAM" id="SSF56784">
    <property type="entry name" value="HAD-like"/>
    <property type="match status" value="1"/>
</dbReference>
<feature type="domain" description="FCP1 homology" evidence="2">
    <location>
        <begin position="342"/>
        <end position="513"/>
    </location>
</feature>
<dbReference type="eggNOG" id="KOG1605">
    <property type="taxonomic scope" value="Eukaryota"/>
</dbReference>
<feature type="region of interest" description="Disordered" evidence="1">
    <location>
        <begin position="243"/>
        <end position="285"/>
    </location>
</feature>
<feature type="compositionally biased region" description="Pro residues" evidence="1">
    <location>
        <begin position="155"/>
        <end position="181"/>
    </location>
</feature>
<dbReference type="VEuPathDB" id="FungiDB:JI435_015260"/>
<dbReference type="HOGENOM" id="CLU_464598_0_0_1"/>
<feature type="compositionally biased region" description="Pro residues" evidence="1">
    <location>
        <begin position="81"/>
        <end position="92"/>
    </location>
</feature>
<dbReference type="Proteomes" id="UP000001055">
    <property type="component" value="Unassembled WGS sequence"/>
</dbReference>
<dbReference type="PRINTS" id="PR01217">
    <property type="entry name" value="PRICHEXTENSN"/>
</dbReference>
<feature type="region of interest" description="Disordered" evidence="1">
    <location>
        <begin position="555"/>
        <end position="619"/>
    </location>
</feature>
<dbReference type="GeneID" id="5969009"/>
<dbReference type="InterPro" id="IPR050365">
    <property type="entry name" value="TIM50"/>
</dbReference>
<feature type="compositionally biased region" description="Basic residues" evidence="1">
    <location>
        <begin position="259"/>
        <end position="268"/>
    </location>
</feature>
<dbReference type="EMBL" id="CH445326">
    <property type="protein sequence ID" value="EAT91175.1"/>
    <property type="molecule type" value="Genomic_DNA"/>
</dbReference>
<dbReference type="RefSeq" id="XP_001792164.1">
    <property type="nucleotide sequence ID" value="XM_001792112.1"/>
</dbReference>
<dbReference type="OMA" id="SKLVAQW"/>
<dbReference type="InterPro" id="IPR023214">
    <property type="entry name" value="HAD_sf"/>
</dbReference>
<dbReference type="KEGG" id="pno:SNOG_01526"/>
<dbReference type="InParanoid" id="Q0V388"/>
<feature type="compositionally biased region" description="Pro residues" evidence="1">
    <location>
        <begin position="193"/>
        <end position="208"/>
    </location>
</feature>
<feature type="compositionally biased region" description="Basic and acidic residues" evidence="1">
    <location>
        <begin position="129"/>
        <end position="144"/>
    </location>
</feature>
<gene>
    <name evidence="3" type="ORF">SNOG_01526</name>
</gene>
<feature type="compositionally biased region" description="Low complexity" evidence="1">
    <location>
        <begin position="182"/>
        <end position="192"/>
    </location>
</feature>
<dbReference type="AlphaFoldDB" id="Q0V388"/>
<protein>
    <recommendedName>
        <fullName evidence="2">FCP1 homology domain-containing protein</fullName>
    </recommendedName>
</protein>
<evidence type="ECO:0000313" key="3">
    <source>
        <dbReference type="EMBL" id="EAT91175.1"/>
    </source>
</evidence>
<dbReference type="InterPro" id="IPR004274">
    <property type="entry name" value="FCP1_dom"/>
</dbReference>
<dbReference type="Gene3D" id="3.40.50.1000">
    <property type="entry name" value="HAD superfamily/HAD-like"/>
    <property type="match status" value="1"/>
</dbReference>